<sequence>MPNMVTETRVLAAITAIVVLEIIAFVVTRHKYTNVTNRAYTNTPSSTIRVDTQMSVEAVRNVEARVQCTPTTNVVFIKTHKTGSTTVASIIERFGYLKNLSFVVPPSRRYGPHILSSNQLFTQKLIKKSPPPLNGGKYYNMLTNHVGYNRPEMEAVIPNATYVTIIRHPVQHFESSFAYFQWKGVVTKARKNVSDPIATFMETPEEFLKSGFYFSWQSHNGQLYDLGFRPEANSTIEELVERKINALNEEMSVVLIMEYFDESLLILMKTLCWTMDDILYLPKGVRKQSLHRQMSNETREKILRWNEADVKLYTHFNRTLWKKISEYGPTFESDLQRFRTKQLDIKHECIDSSGVFKGDARESRNPLKNNATEFCNNLWYDDVTFTGLIRDRQLGGK</sequence>
<evidence type="ECO:0000256" key="3">
    <source>
        <dbReference type="ARBA" id="ARBA00022679"/>
    </source>
</evidence>
<keyword evidence="3" id="KW-0808">Transferase</keyword>
<gene>
    <name evidence="11" type="primary">LOC100368226</name>
</gene>
<evidence type="ECO:0000313" key="10">
    <source>
        <dbReference type="Proteomes" id="UP000694865"/>
    </source>
</evidence>
<evidence type="ECO:0000256" key="2">
    <source>
        <dbReference type="ARBA" id="ARBA00008124"/>
    </source>
</evidence>
<evidence type="ECO:0000256" key="6">
    <source>
        <dbReference type="ARBA" id="ARBA00022989"/>
    </source>
</evidence>
<dbReference type="SUPFAM" id="SSF52540">
    <property type="entry name" value="P-loop containing nucleoside triphosphate hydrolases"/>
    <property type="match status" value="1"/>
</dbReference>
<dbReference type="Proteomes" id="UP000694865">
    <property type="component" value="Unplaced"/>
</dbReference>
<accession>A0ABM0GPY7</accession>
<dbReference type="Gene3D" id="3.40.50.300">
    <property type="entry name" value="P-loop containing nucleotide triphosphate hydrolases"/>
    <property type="match status" value="1"/>
</dbReference>
<dbReference type="InterPro" id="IPR009729">
    <property type="entry name" value="Gal-3-0_sulfotransfrase"/>
</dbReference>
<dbReference type="GeneID" id="100368226"/>
<keyword evidence="9" id="KW-0325">Glycoprotein</keyword>
<keyword evidence="10" id="KW-1185">Reference proteome</keyword>
<reference evidence="11" key="1">
    <citation type="submission" date="2025-08" db="UniProtKB">
        <authorList>
            <consortium name="RefSeq"/>
        </authorList>
    </citation>
    <scope>IDENTIFICATION</scope>
    <source>
        <tissue evidence="11">Testes</tissue>
    </source>
</reference>
<evidence type="ECO:0000256" key="4">
    <source>
        <dbReference type="ARBA" id="ARBA00022692"/>
    </source>
</evidence>
<keyword evidence="6" id="KW-1133">Transmembrane helix</keyword>
<evidence type="ECO:0000256" key="8">
    <source>
        <dbReference type="ARBA" id="ARBA00023136"/>
    </source>
</evidence>
<evidence type="ECO:0000313" key="11">
    <source>
        <dbReference type="RefSeq" id="XP_002734752.2"/>
    </source>
</evidence>
<dbReference type="Pfam" id="PF06990">
    <property type="entry name" value="Gal-3-0_sulfotr"/>
    <property type="match status" value="1"/>
</dbReference>
<organism evidence="10 11">
    <name type="scientific">Saccoglossus kowalevskii</name>
    <name type="common">Acorn worm</name>
    <dbReference type="NCBI Taxonomy" id="10224"/>
    <lineage>
        <taxon>Eukaryota</taxon>
        <taxon>Metazoa</taxon>
        <taxon>Hemichordata</taxon>
        <taxon>Enteropneusta</taxon>
        <taxon>Harrimaniidae</taxon>
        <taxon>Saccoglossus</taxon>
    </lineage>
</organism>
<dbReference type="PANTHER" id="PTHR14647">
    <property type="entry name" value="GALACTOSE-3-O-SULFOTRANSFERASE"/>
    <property type="match status" value="1"/>
</dbReference>
<evidence type="ECO:0000256" key="5">
    <source>
        <dbReference type="ARBA" id="ARBA00022968"/>
    </source>
</evidence>
<keyword evidence="7" id="KW-0333">Golgi apparatus</keyword>
<keyword evidence="8" id="KW-0472">Membrane</keyword>
<dbReference type="PANTHER" id="PTHR14647:SF87">
    <property type="entry name" value="PUTATIVE-RELATED"/>
    <property type="match status" value="1"/>
</dbReference>
<dbReference type="InterPro" id="IPR027417">
    <property type="entry name" value="P-loop_NTPase"/>
</dbReference>
<protein>
    <submittedName>
        <fullName evidence="11">Galactosylceramide sulfotransferase-like</fullName>
    </submittedName>
</protein>
<keyword evidence="5" id="KW-0735">Signal-anchor</keyword>
<keyword evidence="4" id="KW-0812">Transmembrane</keyword>
<evidence type="ECO:0000256" key="7">
    <source>
        <dbReference type="ARBA" id="ARBA00023034"/>
    </source>
</evidence>
<name>A0ABM0GPY7_SACKO</name>
<proteinExistence type="inferred from homology"/>
<evidence type="ECO:0000256" key="9">
    <source>
        <dbReference type="ARBA" id="ARBA00023180"/>
    </source>
</evidence>
<comment type="similarity">
    <text evidence="2">Belongs to the galactose-3-O-sulfotransferase family.</text>
</comment>
<evidence type="ECO:0000256" key="1">
    <source>
        <dbReference type="ARBA" id="ARBA00004323"/>
    </source>
</evidence>
<dbReference type="RefSeq" id="XP_002734752.2">
    <property type="nucleotide sequence ID" value="XM_002734706.2"/>
</dbReference>
<comment type="subcellular location">
    <subcellularLocation>
        <location evidence="1">Golgi apparatus membrane</location>
        <topology evidence="1">Single-pass type II membrane protein</topology>
    </subcellularLocation>
</comment>